<dbReference type="HOGENOM" id="CLU_3386698_0_0_6"/>
<dbReference type="EMBL" id="GL636101">
    <property type="protein sequence ID" value="EFW12920.1"/>
    <property type="molecule type" value="Genomic_DNA"/>
</dbReference>
<name>E9CKG2_9GAMM</name>
<evidence type="ECO:0000313" key="2">
    <source>
        <dbReference type="Proteomes" id="UP000013568"/>
    </source>
</evidence>
<organism evidence="1 2">
    <name type="scientific">Serratia symbiotica str. Tucson</name>
    <dbReference type="NCBI Taxonomy" id="914128"/>
    <lineage>
        <taxon>Bacteria</taxon>
        <taxon>Pseudomonadati</taxon>
        <taxon>Pseudomonadota</taxon>
        <taxon>Gammaproteobacteria</taxon>
        <taxon>Enterobacterales</taxon>
        <taxon>Yersiniaceae</taxon>
        <taxon>Serratia</taxon>
        <taxon>Serratia symbiotica</taxon>
    </lineage>
</organism>
<feature type="non-terminal residue" evidence="1">
    <location>
        <position position="1"/>
    </location>
</feature>
<protein>
    <submittedName>
        <fullName evidence="1">Uncharacterized protein</fullName>
    </submittedName>
</protein>
<keyword evidence="2" id="KW-1185">Reference proteome</keyword>
<reference evidence="2" key="1">
    <citation type="journal article" date="2011" name="Genome Biol. Evol.">
        <title>Massive genomic decay in Serratia symbiotica, a recently evolved symbiont of aphids.</title>
        <authorList>
            <person name="Burke G.R."/>
            <person name="Moran N.A."/>
        </authorList>
    </citation>
    <scope>NUCLEOTIDE SEQUENCE [LARGE SCALE GENOMIC DNA]</scope>
    <source>
        <strain evidence="2">Tucson</strain>
    </source>
</reference>
<dbReference type="AlphaFoldDB" id="E9CKG2"/>
<proteinExistence type="predicted"/>
<gene>
    <name evidence="1" type="ORF">SSYM_0621</name>
</gene>
<sequence length="33" mass="3998">GTGSVMDYRLFYHSRRHHYRLWEISARMSISIA</sequence>
<evidence type="ECO:0000313" key="1">
    <source>
        <dbReference type="EMBL" id="EFW12920.1"/>
    </source>
</evidence>
<dbReference type="Proteomes" id="UP000013568">
    <property type="component" value="Unassembled WGS sequence"/>
</dbReference>
<accession>E9CKG2</accession>